<reference evidence="1" key="1">
    <citation type="journal article" date="2018" name="Genome Biol.">
        <title>SKESA: strategic k-mer extension for scrupulous assemblies.</title>
        <authorList>
            <person name="Souvorov A."/>
            <person name="Agarwala R."/>
            <person name="Lipman D.J."/>
        </authorList>
    </citation>
    <scope>NUCLEOTIDE SEQUENCE</scope>
    <source>
        <strain evidence="1">BCW_3452</strain>
    </source>
</reference>
<dbReference type="Proteomes" id="UP000863257">
    <property type="component" value="Unassembled WGS sequence"/>
</dbReference>
<comment type="caution">
    <text evidence="1">The sequence shown here is derived from an EMBL/GenBank/DDBJ whole genome shotgun (WGS) entry which is preliminary data.</text>
</comment>
<evidence type="ECO:0000313" key="1">
    <source>
        <dbReference type="EMBL" id="HAS8539432.1"/>
    </source>
</evidence>
<dbReference type="EMBL" id="DACRBY010000006">
    <property type="protein sequence ID" value="HAS8539432.1"/>
    <property type="molecule type" value="Genomic_DNA"/>
</dbReference>
<dbReference type="AlphaFoldDB" id="A0A8H9K9D8"/>
<proteinExistence type="predicted"/>
<gene>
    <name evidence="1" type="ORF">I7730_06495</name>
</gene>
<organism evidence="1">
    <name type="scientific">Vibrio vulnificus</name>
    <dbReference type="NCBI Taxonomy" id="672"/>
    <lineage>
        <taxon>Bacteria</taxon>
        <taxon>Pseudomonadati</taxon>
        <taxon>Pseudomonadota</taxon>
        <taxon>Gammaproteobacteria</taxon>
        <taxon>Vibrionales</taxon>
        <taxon>Vibrionaceae</taxon>
        <taxon>Vibrio</taxon>
    </lineage>
</organism>
<reference evidence="1" key="2">
    <citation type="submission" date="2019-01" db="EMBL/GenBank/DDBJ databases">
        <authorList>
            <consortium name="NCBI Pathogen Detection Project"/>
        </authorList>
    </citation>
    <scope>NUCLEOTIDE SEQUENCE</scope>
    <source>
        <strain evidence="1">BCW_3452</strain>
    </source>
</reference>
<accession>A0A8H9K9D8</accession>
<dbReference type="RefSeq" id="WP_130201825.1">
    <property type="nucleotide sequence ID" value="NZ_RBZI01000011.1"/>
</dbReference>
<sequence>MPSLREQLPNGSNRNKVEFLADYLDNQGGDSSNGTTHKPLKGFRLDGSKQEYLNAPDAGKLAGVRRVTFDMYAEERHLPYIRDKSADPEHWMYLVGFAFHMNLKIGIDPLTATRDDYVSFLGSSSGLIFVDGEQIPIRGQVGWLFDGRKHSVEIVYPYGKSLPNIGGRAFTGCIWNVRAYDEADQLIFHLPLNDGEGDTFFDLVSNHEMRLLRMPEGQSQWIDLPICPCLAAAV</sequence>
<name>A0A8H9K9D8_VIBVL</name>
<protein>
    <submittedName>
        <fullName evidence="1">Uncharacterized protein</fullName>
    </submittedName>
</protein>